<comment type="caution">
    <text evidence="4">The sequence shown here is derived from an EMBL/GenBank/DDBJ whole genome shotgun (WGS) entry which is preliminary data.</text>
</comment>
<feature type="transmembrane region" description="Helical" evidence="2">
    <location>
        <begin position="311"/>
        <end position="330"/>
    </location>
</feature>
<evidence type="ECO:0000259" key="3">
    <source>
        <dbReference type="SMART" id="SM00327"/>
    </source>
</evidence>
<feature type="domain" description="VWFA" evidence="3">
    <location>
        <begin position="53"/>
        <end position="230"/>
    </location>
</feature>
<sequence>MSPRRVLPPVRPSVLPTLVARNLRDGRFRALAAALALTLAALVAPPIPVTRTGVSVLAVVDITGSMAVRDYPAAGGSMSRLETVKAALRALLPDLPCGSRVALGLFTDRRPFLLFTPVEVCADFAPLDGAIAALDPRMAWEGDSRIAAGLFRSIAMAREIDADLLFLTDGQETPPLPASGGPTFDGRPGAVRGLIVGAGGYGLSPIPRFDDRGRETGFLGESDVQQENRSGPPPADAESREGYNPRNAPFGAQAAHGTEHLSSVREPYLKRLAAETGLGYVHLDGPGGLAAPLRAAATPRPLPGRLDPRPALLAAALALTLLALLAGPLARALRALRGRAGHSAPIPAPTPAPTGAIRT</sequence>
<protein>
    <recommendedName>
        <fullName evidence="3">VWFA domain-containing protein</fullName>
    </recommendedName>
</protein>
<reference evidence="4 5" key="1">
    <citation type="journal article" date="2012" name="Genet. Mol. Biol.">
        <title>Analysis of 16S rRNA and mxaF genes revealing insights into Methylobacterium niche-specific plant association.</title>
        <authorList>
            <person name="Dourado M.N."/>
            <person name="Andreote F.D."/>
            <person name="Dini-Andreote F."/>
            <person name="Conti R."/>
            <person name="Araujo J.M."/>
            <person name="Araujo W.L."/>
        </authorList>
    </citation>
    <scope>NUCLEOTIDE SEQUENCE [LARGE SCALE GENOMIC DNA]</scope>
    <source>
        <strain evidence="4 5">TC3-10</strain>
    </source>
</reference>
<keyword evidence="2" id="KW-0472">Membrane</keyword>
<name>A0ABU7TV24_9HYPH</name>
<feature type="region of interest" description="Disordered" evidence="1">
    <location>
        <begin position="206"/>
        <end position="261"/>
    </location>
</feature>
<evidence type="ECO:0000313" key="5">
    <source>
        <dbReference type="Proteomes" id="UP001355206"/>
    </source>
</evidence>
<dbReference type="SMART" id="SM00327">
    <property type="entry name" value="VWA"/>
    <property type="match status" value="1"/>
</dbReference>
<dbReference type="InterPro" id="IPR002035">
    <property type="entry name" value="VWF_A"/>
</dbReference>
<dbReference type="EMBL" id="MLCA01000014">
    <property type="protein sequence ID" value="MEE7493673.1"/>
    <property type="molecule type" value="Genomic_DNA"/>
</dbReference>
<dbReference type="RefSeq" id="WP_331303833.1">
    <property type="nucleotide sequence ID" value="NZ_MLCA01000014.1"/>
</dbReference>
<keyword evidence="5" id="KW-1185">Reference proteome</keyword>
<dbReference type="InterPro" id="IPR036465">
    <property type="entry name" value="vWFA_dom_sf"/>
</dbReference>
<accession>A0ABU7TV24</accession>
<dbReference type="SUPFAM" id="SSF53300">
    <property type="entry name" value="vWA-like"/>
    <property type="match status" value="1"/>
</dbReference>
<evidence type="ECO:0000313" key="4">
    <source>
        <dbReference type="EMBL" id="MEE7493673.1"/>
    </source>
</evidence>
<dbReference type="Pfam" id="PF13519">
    <property type="entry name" value="VWA_2"/>
    <property type="match status" value="1"/>
</dbReference>
<gene>
    <name evidence="4" type="ORF">MOTC310_25890</name>
</gene>
<evidence type="ECO:0000256" key="1">
    <source>
        <dbReference type="SAM" id="MobiDB-lite"/>
    </source>
</evidence>
<dbReference type="Gene3D" id="3.40.50.410">
    <property type="entry name" value="von Willebrand factor, type A domain"/>
    <property type="match status" value="1"/>
</dbReference>
<organism evidence="4 5">
    <name type="scientific">Methylobacterium oryzae</name>
    <dbReference type="NCBI Taxonomy" id="334852"/>
    <lineage>
        <taxon>Bacteria</taxon>
        <taxon>Pseudomonadati</taxon>
        <taxon>Pseudomonadota</taxon>
        <taxon>Alphaproteobacteria</taxon>
        <taxon>Hyphomicrobiales</taxon>
        <taxon>Methylobacteriaceae</taxon>
        <taxon>Methylobacterium</taxon>
    </lineage>
</organism>
<keyword evidence="2" id="KW-0812">Transmembrane</keyword>
<keyword evidence="2" id="KW-1133">Transmembrane helix</keyword>
<proteinExistence type="predicted"/>
<dbReference type="Proteomes" id="UP001355206">
    <property type="component" value="Unassembled WGS sequence"/>
</dbReference>
<evidence type="ECO:0000256" key="2">
    <source>
        <dbReference type="SAM" id="Phobius"/>
    </source>
</evidence>
<dbReference type="CDD" id="cd00198">
    <property type="entry name" value="vWFA"/>
    <property type="match status" value="1"/>
</dbReference>